<dbReference type="Pfam" id="PF08334">
    <property type="entry name" value="T2SSG"/>
    <property type="match status" value="1"/>
</dbReference>
<dbReference type="RefSeq" id="WP_065317632.1">
    <property type="nucleotide sequence ID" value="NZ_CP017477.1"/>
</dbReference>
<sequence>MHSLIVDVLELYSDIKHWFKVRKRRKFEKENKLPKKRMISPMNKIGIVILIISIPFLFLRFNRFRNQNFASTLDKIIEIKLLLESEKKQFDYYPKELKTIIRNNPLRKNITLDAWKNEFIYKISKDSLNYELISLGKDGKLNTSDDISVTN</sequence>
<dbReference type="EMBL" id="LSFM01000001">
    <property type="protein sequence ID" value="OBY66510.1"/>
    <property type="molecule type" value="Genomic_DNA"/>
</dbReference>
<dbReference type="Gene3D" id="3.30.700.10">
    <property type="entry name" value="Glycoprotein, Type 4 Pilin"/>
    <property type="match status" value="1"/>
</dbReference>
<accession>A0A1B8U3Q7</accession>
<feature type="transmembrane region" description="Helical" evidence="1">
    <location>
        <begin position="42"/>
        <end position="61"/>
    </location>
</feature>
<dbReference type="InterPro" id="IPR045584">
    <property type="entry name" value="Pilin-like"/>
</dbReference>
<gene>
    <name evidence="3" type="ORF">LPB3_00485</name>
</gene>
<evidence type="ECO:0000313" key="4">
    <source>
        <dbReference type="Proteomes" id="UP000092584"/>
    </source>
</evidence>
<dbReference type="SUPFAM" id="SSF54523">
    <property type="entry name" value="Pili subunits"/>
    <property type="match status" value="1"/>
</dbReference>
<reference evidence="4" key="1">
    <citation type="submission" date="2016-02" db="EMBL/GenBank/DDBJ databases">
        <authorList>
            <person name="Shin S.-K."/>
            <person name="Yi H."/>
            <person name="Kim E."/>
        </authorList>
    </citation>
    <scope>NUCLEOTIDE SEQUENCE [LARGE SCALE GENOMIC DNA]</scope>
    <source>
        <strain evidence="4">LPB0003</strain>
    </source>
</reference>
<comment type="caution">
    <text evidence="3">The sequence shown here is derived from an EMBL/GenBank/DDBJ whole genome shotgun (WGS) entry which is preliminary data.</text>
</comment>
<protein>
    <recommendedName>
        <fullName evidence="2">Type II secretion system protein GspG C-terminal domain-containing protein</fullName>
    </recommendedName>
</protein>
<evidence type="ECO:0000256" key="1">
    <source>
        <dbReference type="SAM" id="Phobius"/>
    </source>
</evidence>
<dbReference type="STRING" id="1774273.LPB03_09050"/>
<dbReference type="AlphaFoldDB" id="A0A1B8U3Q7"/>
<evidence type="ECO:0000259" key="2">
    <source>
        <dbReference type="Pfam" id="PF08334"/>
    </source>
</evidence>
<name>A0A1B8U3Q7_9FLAO</name>
<keyword evidence="1" id="KW-1133">Transmembrane helix</keyword>
<dbReference type="Proteomes" id="UP000092584">
    <property type="component" value="Unassembled WGS sequence"/>
</dbReference>
<keyword evidence="4" id="KW-1185">Reference proteome</keyword>
<evidence type="ECO:0000313" key="3">
    <source>
        <dbReference type="EMBL" id="OBY66510.1"/>
    </source>
</evidence>
<proteinExistence type="predicted"/>
<keyword evidence="1" id="KW-0472">Membrane</keyword>
<dbReference type="KEGG" id="pob:LPB03_09050"/>
<organism evidence="3 4">
    <name type="scientific">Polaribacter vadi</name>
    <dbReference type="NCBI Taxonomy" id="1774273"/>
    <lineage>
        <taxon>Bacteria</taxon>
        <taxon>Pseudomonadati</taxon>
        <taxon>Bacteroidota</taxon>
        <taxon>Flavobacteriia</taxon>
        <taxon>Flavobacteriales</taxon>
        <taxon>Flavobacteriaceae</taxon>
    </lineage>
</organism>
<dbReference type="OrthoDB" id="1447786at2"/>
<keyword evidence="1" id="KW-0812">Transmembrane</keyword>
<feature type="domain" description="Type II secretion system protein GspG C-terminal" evidence="2">
    <location>
        <begin position="106"/>
        <end position="146"/>
    </location>
</feature>
<dbReference type="InterPro" id="IPR013545">
    <property type="entry name" value="T2SS_protein-GspG_C"/>
</dbReference>